<dbReference type="OrthoDB" id="5427350at2759"/>
<name>A0A6A6Q5I8_9PEZI</name>
<evidence type="ECO:0000313" key="3">
    <source>
        <dbReference type="EMBL" id="KAF2487309.1"/>
    </source>
</evidence>
<keyword evidence="2" id="KW-0732">Signal</keyword>
<accession>A0A6A6Q5I8</accession>
<keyword evidence="4" id="KW-1185">Reference proteome</keyword>
<dbReference type="RefSeq" id="XP_033593878.1">
    <property type="nucleotide sequence ID" value="XM_033732236.1"/>
</dbReference>
<evidence type="ECO:0000256" key="1">
    <source>
        <dbReference type="SAM" id="Phobius"/>
    </source>
</evidence>
<feature type="transmembrane region" description="Helical" evidence="1">
    <location>
        <begin position="586"/>
        <end position="608"/>
    </location>
</feature>
<keyword evidence="1" id="KW-0812">Transmembrane</keyword>
<dbReference type="Pfam" id="PF14269">
    <property type="entry name" value="Arylsulfotran_2"/>
    <property type="match status" value="1"/>
</dbReference>
<keyword evidence="1" id="KW-0472">Membrane</keyword>
<sequence length="645" mass="71756">MGRYLIPQSLLVLQLISLASFARAQPTSRRDNAIGDSGDDYGTVTFVSRPDIVALQWERAVYDEEALAPGYWFVSPYKSVEVHERLPWMGPQIYDSTGGLIWSGGSMIQNRNAFDLQVQQVAGKPMLTFMARNTTLEAKPRAHSPYSDDHAGHILDDSYDLYETIAMADAEGNYNMHDLTILNDGERALMLTHQTQGGDDPVILHSYEGPCDIMWQGFREVDLATGRNVFEWNAKGHIDLAESNQKDDTWEAMCENGFDILHLNSVDRFDDGDYLLSARHTDTIYKISHVDGSIVWRLGGRQSDFQSLDMGANFTRQHHAKFRGTSGPWTWISLFNNAAGSDESPGSWPSSPSSSSLVLALRTDVQPMTVQLAGRYEHPDGSTTAARGSVSLLENGNVFTCWVISMTLSEHSFDGRLLMKARARMAGANTYRAFKSPWVGRPSRPPDVLSVATTTVLERLTTLEHGFLKLTKRDHMTITDPNHLTTLVHVSWNGATEVTTWRLLRTDAAGNFLDPIASVARQGFETAISFQGFAEHVVVVAMDLDGVEIGRSNVVQTTLPAEVESLSATERAQWIQKHSSTSPPTWPSLVMVAVMSGLLFTCCVLVVWRTDTIRRRLLWWRSTESAYAPVAETDDERAFEKVDGG</sequence>
<protein>
    <submittedName>
        <fullName evidence="3">ASST-domain-containing protein</fullName>
    </submittedName>
</protein>
<proteinExistence type="predicted"/>
<feature type="chain" id="PRO_5025612776" evidence="2">
    <location>
        <begin position="25"/>
        <end position="645"/>
    </location>
</feature>
<dbReference type="Proteomes" id="UP000799767">
    <property type="component" value="Unassembled WGS sequence"/>
</dbReference>
<keyword evidence="1" id="KW-1133">Transmembrane helix</keyword>
<dbReference type="InterPro" id="IPR053143">
    <property type="entry name" value="Arylsulfate_ST"/>
</dbReference>
<gene>
    <name evidence="3" type="ORF">BDY17DRAFT_288705</name>
</gene>
<feature type="signal peptide" evidence="2">
    <location>
        <begin position="1"/>
        <end position="24"/>
    </location>
</feature>
<evidence type="ECO:0000256" key="2">
    <source>
        <dbReference type="SAM" id="SignalP"/>
    </source>
</evidence>
<organism evidence="3 4">
    <name type="scientific">Neohortaea acidophila</name>
    <dbReference type="NCBI Taxonomy" id="245834"/>
    <lineage>
        <taxon>Eukaryota</taxon>
        <taxon>Fungi</taxon>
        <taxon>Dikarya</taxon>
        <taxon>Ascomycota</taxon>
        <taxon>Pezizomycotina</taxon>
        <taxon>Dothideomycetes</taxon>
        <taxon>Dothideomycetidae</taxon>
        <taxon>Mycosphaerellales</taxon>
        <taxon>Teratosphaeriaceae</taxon>
        <taxon>Neohortaea</taxon>
    </lineage>
</organism>
<dbReference type="InterPro" id="IPR039535">
    <property type="entry name" value="ASST-like"/>
</dbReference>
<reference evidence="3" key="1">
    <citation type="journal article" date="2020" name="Stud. Mycol.">
        <title>101 Dothideomycetes genomes: a test case for predicting lifestyles and emergence of pathogens.</title>
        <authorList>
            <person name="Haridas S."/>
            <person name="Albert R."/>
            <person name="Binder M."/>
            <person name="Bloem J."/>
            <person name="Labutti K."/>
            <person name="Salamov A."/>
            <person name="Andreopoulos B."/>
            <person name="Baker S."/>
            <person name="Barry K."/>
            <person name="Bills G."/>
            <person name="Bluhm B."/>
            <person name="Cannon C."/>
            <person name="Castanera R."/>
            <person name="Culley D."/>
            <person name="Daum C."/>
            <person name="Ezra D."/>
            <person name="Gonzalez J."/>
            <person name="Henrissat B."/>
            <person name="Kuo A."/>
            <person name="Liang C."/>
            <person name="Lipzen A."/>
            <person name="Lutzoni F."/>
            <person name="Magnuson J."/>
            <person name="Mondo S."/>
            <person name="Nolan M."/>
            <person name="Ohm R."/>
            <person name="Pangilinan J."/>
            <person name="Park H.-J."/>
            <person name="Ramirez L."/>
            <person name="Alfaro M."/>
            <person name="Sun H."/>
            <person name="Tritt A."/>
            <person name="Yoshinaga Y."/>
            <person name="Zwiers L.-H."/>
            <person name="Turgeon B."/>
            <person name="Goodwin S."/>
            <person name="Spatafora J."/>
            <person name="Crous P."/>
            <person name="Grigoriev I."/>
        </authorList>
    </citation>
    <scope>NUCLEOTIDE SEQUENCE</scope>
    <source>
        <strain evidence="3">CBS 113389</strain>
    </source>
</reference>
<evidence type="ECO:0000313" key="4">
    <source>
        <dbReference type="Proteomes" id="UP000799767"/>
    </source>
</evidence>
<dbReference type="PANTHER" id="PTHR35340">
    <property type="entry name" value="PQQ ENZYME REPEAT PROTEIN-RELATED"/>
    <property type="match status" value="1"/>
</dbReference>
<dbReference type="EMBL" id="MU001631">
    <property type="protein sequence ID" value="KAF2487309.1"/>
    <property type="molecule type" value="Genomic_DNA"/>
</dbReference>
<dbReference type="PANTHER" id="PTHR35340:SF8">
    <property type="entry name" value="ASST-DOMAIN-CONTAINING PROTEIN"/>
    <property type="match status" value="1"/>
</dbReference>
<dbReference type="GeneID" id="54473238"/>
<dbReference type="AlphaFoldDB" id="A0A6A6Q5I8"/>